<accession>A0ABD3PKW6</accession>
<comment type="similarity">
    <text evidence="1">Belongs to the MDM20/NAA25 family.</text>
</comment>
<dbReference type="PANTHER" id="PTHR22767:SF3">
    <property type="entry name" value="N-ALPHA-ACETYLTRANSFERASE 25, NATB AUXILIARY SUBUNIT"/>
    <property type="match status" value="1"/>
</dbReference>
<name>A0ABD3PKW6_9STRA</name>
<feature type="region of interest" description="Disordered" evidence="2">
    <location>
        <begin position="1"/>
        <end position="21"/>
    </location>
</feature>
<keyword evidence="4" id="KW-1185">Reference proteome</keyword>
<dbReference type="Proteomes" id="UP001516023">
    <property type="component" value="Unassembled WGS sequence"/>
</dbReference>
<gene>
    <name evidence="3" type="ORF">HJC23_012309</name>
</gene>
<feature type="compositionally biased region" description="Low complexity" evidence="2">
    <location>
        <begin position="174"/>
        <end position="198"/>
    </location>
</feature>
<organism evidence="3 4">
    <name type="scientific">Cyclotella cryptica</name>
    <dbReference type="NCBI Taxonomy" id="29204"/>
    <lineage>
        <taxon>Eukaryota</taxon>
        <taxon>Sar</taxon>
        <taxon>Stramenopiles</taxon>
        <taxon>Ochrophyta</taxon>
        <taxon>Bacillariophyta</taxon>
        <taxon>Coscinodiscophyceae</taxon>
        <taxon>Thalassiosirophycidae</taxon>
        <taxon>Stephanodiscales</taxon>
        <taxon>Stephanodiscaceae</taxon>
        <taxon>Cyclotella</taxon>
    </lineage>
</organism>
<reference evidence="3 4" key="1">
    <citation type="journal article" date="2020" name="G3 (Bethesda)">
        <title>Improved Reference Genome for Cyclotella cryptica CCMP332, a Model for Cell Wall Morphogenesis, Salinity Adaptation, and Lipid Production in Diatoms (Bacillariophyta).</title>
        <authorList>
            <person name="Roberts W.R."/>
            <person name="Downey K.M."/>
            <person name="Ruck E.C."/>
            <person name="Traller J.C."/>
            <person name="Alverson A.J."/>
        </authorList>
    </citation>
    <scope>NUCLEOTIDE SEQUENCE [LARGE SCALE GENOMIC DNA]</scope>
    <source>
        <strain evidence="3 4">CCMP332</strain>
    </source>
</reference>
<dbReference type="PANTHER" id="PTHR22767">
    <property type="entry name" value="N-TERMINAL ACETYLTRANSFERASE-RELATED"/>
    <property type="match status" value="1"/>
</dbReference>
<protein>
    <submittedName>
        <fullName evidence="3">Uncharacterized protein</fullName>
    </submittedName>
</protein>
<feature type="region of interest" description="Disordered" evidence="2">
    <location>
        <begin position="165"/>
        <end position="207"/>
    </location>
</feature>
<comment type="caution">
    <text evidence="3">The sequence shown here is derived from an EMBL/GenBank/DDBJ whole genome shotgun (WGS) entry which is preliminary data.</text>
</comment>
<dbReference type="InterPro" id="IPR019183">
    <property type="entry name" value="NAA25_NatB_aux_su"/>
</dbReference>
<evidence type="ECO:0000313" key="4">
    <source>
        <dbReference type="Proteomes" id="UP001516023"/>
    </source>
</evidence>
<dbReference type="EMBL" id="JABMIG020000152">
    <property type="protein sequence ID" value="KAL3788753.1"/>
    <property type="molecule type" value="Genomic_DNA"/>
</dbReference>
<evidence type="ECO:0000256" key="1">
    <source>
        <dbReference type="ARBA" id="ARBA00006298"/>
    </source>
</evidence>
<evidence type="ECO:0000313" key="3">
    <source>
        <dbReference type="EMBL" id="KAL3788753.1"/>
    </source>
</evidence>
<dbReference type="Pfam" id="PF09797">
    <property type="entry name" value="NatB_MDM20"/>
    <property type="match status" value="1"/>
</dbReference>
<proteinExistence type="inferred from homology"/>
<evidence type="ECO:0000256" key="2">
    <source>
        <dbReference type="SAM" id="MobiDB-lite"/>
    </source>
</evidence>
<sequence>MSSSAATTTGPRPGPPNEQASSKILHPIYQAIDSHNYSKALKLTAAPSSSAASEHHQWDIVRALRVHALERSGKKRDSLMLLWDMLASGVQVDSSAGDATRTWHELHRRIQTLTDAADLVATDGSASHGLQLQIFDAVQTLDRACFAVDASSLVAEVAALATKQSTNAADTKSKATAGGKASKSKSKTPSSNKSKANPATKQAQSLLPPITDETVLQTLAVTLRTEGLFDTLSEMYHQAVLEASKNSGRDQTAEQRHEFGCILEESVCVHFKAVCDCTALRRGDGGDVRYTLQDLQSQSNLAKYYERMQSSCLQLAKHSGEPLHFQWTAMASLWYKESLEDLVRVMEYFHCFLNNNDTKPTDKERGTIEGWLIRILGMQNVDEIPSRCQTLKQKMGLLPRLAESLSFRMIQNHRNETGRDTGESQIKQYAPSETDWDVYLETLLTQNKLEDALEALRGINCLSLIMEPGNEDVDENNKSCIPQIHDEDTIKNHTGTILPYTQRKKLEQMSKIALKLGKFEEAEGWFKELLSAFPDQWTYWLGMIDSCVVASLPADKKIDEEGWKRCRSFADDIIASNDGTQNHPALRGPHLFFVELAAVKIRHINPDDVESKGELLMQLRKAMCDYGDKFGPMASCCFADLRTYLELFVQHSRHAGESEMAGDLFLMMKWAKGLWMIHAQSSGNKCTPEGVAVSDELRERRKKLRMYIFAIQVCYCLAAAIEKIKHGDDSSESILPSAMDILQNYTPSLSEMIEEWRTSLTFLPGVPPKDGGQKETLPGDEIVLLVSQYLHFKTSNESNATSSPEHLVAAASLLEEAIEHSPYNPHLKIAAIGVYSRLKAAHRAFEHYQDMGVKYIQRDSCSYLILPLLIRGGLYNEAVDLSSAILRFHGSTSKDAKDYSTKSFRKGYLLKAKEIVTFQREKMRPSVQLCQAKGYVMDCAALLIPSDSSGSKQKSEVRLGAEKGLCGCEEDMTRAEQVVIDAENHFNAPSILHDASNAIAVQDFFTSDNRDMTVNNFEILHRHEHLLEREMKAESLMRGHTQALLVRAVMATEVAKAPKKGKIPKCTDDMLSRCQSLLIALEKAQQFVELSGIRMNEVDRSLWEVTCLLCDIIAAVIQGGGDGDAGESLAGREKSAVAAVQLAAALVSKARCALATAFDAADGEAVCKLLPDRLIPLFIIVETTARLFVLFGWGKRKTKEAAGALAHVALLLRDFFSDLLEIMKRFRSSGSFESLAGYAPFEIGSLKNAVQNVISSRSMTANHVDPFLLEIKEALMAFAIEES</sequence>